<dbReference type="Pfam" id="PF25360">
    <property type="entry name" value="TPR_ATM"/>
    <property type="match status" value="1"/>
</dbReference>
<evidence type="ECO:0000313" key="2">
    <source>
        <dbReference type="EMBL" id="CAN74196.1"/>
    </source>
</evidence>
<protein>
    <submittedName>
        <fullName evidence="2">Uncharacterized protein</fullName>
    </submittedName>
</protein>
<organism evidence="2">
    <name type="scientific">Vitis vinifera</name>
    <name type="common">Grape</name>
    <dbReference type="NCBI Taxonomy" id="29760"/>
    <lineage>
        <taxon>Eukaryota</taxon>
        <taxon>Viridiplantae</taxon>
        <taxon>Streptophyta</taxon>
        <taxon>Embryophyta</taxon>
        <taxon>Tracheophyta</taxon>
        <taxon>Spermatophyta</taxon>
        <taxon>Magnoliopsida</taxon>
        <taxon>eudicotyledons</taxon>
        <taxon>Gunneridae</taxon>
        <taxon>Pentapetalae</taxon>
        <taxon>rosids</taxon>
        <taxon>Vitales</taxon>
        <taxon>Vitaceae</taxon>
        <taxon>Viteae</taxon>
        <taxon>Vitis</taxon>
    </lineage>
</organism>
<dbReference type="EMBL" id="AM447496">
    <property type="protein sequence ID" value="CAN74196.1"/>
    <property type="molecule type" value="Genomic_DNA"/>
</dbReference>
<dbReference type="Gene3D" id="3.90.1570.40">
    <property type="match status" value="1"/>
</dbReference>
<reference evidence="2" key="1">
    <citation type="journal article" date="2007" name="PLoS ONE">
        <title>The first genome sequence of an elite grapevine cultivar (Pinot noir Vitis vinifera L.): coping with a highly heterozygous genome.</title>
        <authorList>
            <person name="Velasco R."/>
            <person name="Zharkikh A."/>
            <person name="Troggio M."/>
            <person name="Cartwright D.A."/>
            <person name="Cestaro A."/>
            <person name="Pruss D."/>
            <person name="Pindo M."/>
            <person name="FitzGerald L.M."/>
            <person name="Vezzulli S."/>
            <person name="Reid J."/>
            <person name="Malacarne G."/>
            <person name="Iliev D."/>
            <person name="Coppola G."/>
            <person name="Wardell B."/>
            <person name="Micheletti D."/>
            <person name="Macalma T."/>
            <person name="Facci M."/>
            <person name="Mitchell J.T."/>
            <person name="Perazzolli M."/>
            <person name="Eldredge G."/>
            <person name="Gatto P."/>
            <person name="Oyzerski R."/>
            <person name="Moretto M."/>
            <person name="Gutin N."/>
            <person name="Stefanini M."/>
            <person name="Chen Y."/>
            <person name="Segala C."/>
            <person name="Davenport C."/>
            <person name="Dematte L."/>
            <person name="Mraz A."/>
            <person name="Battilana J."/>
            <person name="Stormo K."/>
            <person name="Costa F."/>
            <person name="Tao Q."/>
            <person name="Si-Ammour A."/>
            <person name="Harkins T."/>
            <person name="Lackey A."/>
            <person name="Perbost C."/>
            <person name="Taillon B."/>
            <person name="Stella A."/>
            <person name="Solovyev V."/>
            <person name="Fawcett J.A."/>
            <person name="Sterck L."/>
            <person name="Vandepoele K."/>
            <person name="Grando S.M."/>
            <person name="Toppo S."/>
            <person name="Moser C."/>
            <person name="Lanchbury J."/>
            <person name="Bogden R."/>
            <person name="Skolnick M."/>
            <person name="Sgaramella V."/>
            <person name="Bhatnagar S.K."/>
            <person name="Fontana P."/>
            <person name="Gutin A."/>
            <person name="Van de Peer Y."/>
            <person name="Salamini F."/>
            <person name="Viola R."/>
        </authorList>
    </citation>
    <scope>NUCLEOTIDE SEQUENCE</scope>
</reference>
<name>A5B5N2_VITVI</name>
<evidence type="ECO:0000256" key="1">
    <source>
        <dbReference type="SAM" id="MobiDB-lite"/>
    </source>
</evidence>
<proteinExistence type="predicted"/>
<dbReference type="InterPro" id="IPR057445">
    <property type="entry name" value="ATM_TPR"/>
</dbReference>
<feature type="region of interest" description="Disordered" evidence="1">
    <location>
        <begin position="212"/>
        <end position="241"/>
    </location>
</feature>
<sequence>MAFGRQLHQAEGQFRTMEIKVRIPQSKVWEFRTPQTKVRNWNSNVRKLDIFADSFSSDIFVSKFPFSPCIQPLMHSVEELGLRAETPVGTSFIDAHAGGVGVMESIAVLDSETKEYDKDAKVLWNNAPDRVFMFIVEMNYKVTAAVHHRHKSHQLLEIEVHESVVMDLCQALDWELDALEFETLQKETPYKEEVPDVKYPEKVERRKGDRLRVHGVGTPPPDDTERASLSGATPSGFPQRTRGALPYPNSLREKHTALAIITPQTIAYPIRICCLDH</sequence>
<accession>A5B5N2</accession>
<dbReference type="AlphaFoldDB" id="A5B5N2"/>
<gene>
    <name evidence="2" type="ORF">VITISV_026265</name>
</gene>